<feature type="domain" description="MacB-like periplasmic core" evidence="10">
    <location>
        <begin position="27"/>
        <end position="206"/>
    </location>
</feature>
<feature type="transmembrane region" description="Helical" evidence="8">
    <location>
        <begin position="332"/>
        <end position="351"/>
    </location>
</feature>
<evidence type="ECO:0000313" key="11">
    <source>
        <dbReference type="EMBL" id="AKK07331.1"/>
    </source>
</evidence>
<dbReference type="InterPro" id="IPR003838">
    <property type="entry name" value="ABC3_permease_C"/>
</dbReference>
<evidence type="ECO:0000256" key="5">
    <source>
        <dbReference type="ARBA" id="ARBA00022989"/>
    </source>
</evidence>
<evidence type="ECO:0000256" key="3">
    <source>
        <dbReference type="ARBA" id="ARBA00022475"/>
    </source>
</evidence>
<feature type="transmembrane region" description="Helical" evidence="8">
    <location>
        <begin position="12"/>
        <end position="35"/>
    </location>
</feature>
<evidence type="ECO:0000256" key="2">
    <source>
        <dbReference type="ARBA" id="ARBA00022448"/>
    </source>
</evidence>
<protein>
    <submittedName>
        <fullName evidence="11">Hemin toxicity ABC transporter membrane protein</fullName>
    </submittedName>
</protein>
<feature type="transmembrane region" description="Helical" evidence="8">
    <location>
        <begin position="288"/>
        <end position="312"/>
    </location>
</feature>
<dbReference type="InterPro" id="IPR051125">
    <property type="entry name" value="ABC-4/HrtB_transporter"/>
</dbReference>
<accession>A0A0G3H1P2</accession>
<keyword evidence="5 8" id="KW-1133">Transmembrane helix</keyword>
<dbReference type="PANTHER" id="PTHR43738">
    <property type="entry name" value="ABC TRANSPORTER, MEMBRANE PROTEIN"/>
    <property type="match status" value="1"/>
</dbReference>
<gene>
    <name evidence="11" type="primary">hrtB</name>
    <name evidence="11" type="ORF">CMUST_15210</name>
</gene>
<dbReference type="KEGG" id="cmv:CMUST_15210"/>
<dbReference type="PANTHER" id="PTHR43738:SF1">
    <property type="entry name" value="HEMIN TRANSPORT SYSTEM PERMEASE PROTEIN HRTB-RELATED"/>
    <property type="match status" value="1"/>
</dbReference>
<keyword evidence="2" id="KW-0813">Transport</keyword>
<organism evidence="11 12">
    <name type="scientific">Corynebacterium mustelae</name>
    <dbReference type="NCBI Taxonomy" id="571915"/>
    <lineage>
        <taxon>Bacteria</taxon>
        <taxon>Bacillati</taxon>
        <taxon>Actinomycetota</taxon>
        <taxon>Actinomycetes</taxon>
        <taxon>Mycobacteriales</taxon>
        <taxon>Corynebacteriaceae</taxon>
        <taxon>Corynebacterium</taxon>
    </lineage>
</organism>
<dbReference type="Pfam" id="PF12704">
    <property type="entry name" value="MacB_PCD"/>
    <property type="match status" value="1"/>
</dbReference>
<keyword evidence="6 8" id="KW-0472">Membrane</keyword>
<keyword evidence="12" id="KW-1185">Reference proteome</keyword>
<evidence type="ECO:0000259" key="9">
    <source>
        <dbReference type="Pfam" id="PF02687"/>
    </source>
</evidence>
<name>A0A0G3H1P2_9CORY</name>
<dbReference type="EMBL" id="CP011542">
    <property type="protein sequence ID" value="AKK07331.1"/>
    <property type="molecule type" value="Genomic_DNA"/>
</dbReference>
<evidence type="ECO:0000313" key="12">
    <source>
        <dbReference type="Proteomes" id="UP000035199"/>
    </source>
</evidence>
<dbReference type="Proteomes" id="UP000035199">
    <property type="component" value="Chromosome"/>
</dbReference>
<sequence>MFLSVREIRGAGGRFALIGSVTVLITLLIVMLTGLTNGLGRQNTGALESLAPDRVVFMAPTEVAEPEVSFSNSSVSLTAWNTWRDVEGITQVQPLGAMQSRIESGSAAHPAAVLGLPENAVIPGGVISYGAALPVSLAEDLAVGVGDEITIGGQEVSVSAVLADSDNASDNYYAHSPVVWVDTTTWQEISHTDAVGTVLLVRADAGIWGGEDIAQATRQTNAIVTDLPDSFKGLAAYSSEQGSLQAMQGFLYGISALVTIAFLSVWTLQRSRDIAILRAMGASKRYVLIDALTQSAIILLLGASIGAGLAWALGSVISGTGTVPVAFDTATVVLPAVGVCVLGIVGSLVAVRTVTKVDPLEALNATQ</sequence>
<dbReference type="PATRIC" id="fig|571915.4.peg.3266"/>
<proteinExistence type="inferred from homology"/>
<evidence type="ECO:0000256" key="7">
    <source>
        <dbReference type="ARBA" id="ARBA00038076"/>
    </source>
</evidence>
<dbReference type="RefSeq" id="WP_047263179.1">
    <property type="nucleotide sequence ID" value="NZ_CP011542.1"/>
</dbReference>
<feature type="transmembrane region" description="Helical" evidence="8">
    <location>
        <begin position="249"/>
        <end position="268"/>
    </location>
</feature>
<dbReference type="AlphaFoldDB" id="A0A0G3H1P2"/>
<dbReference type="GO" id="GO:0005886">
    <property type="term" value="C:plasma membrane"/>
    <property type="evidence" value="ECO:0007669"/>
    <property type="project" value="UniProtKB-SubCell"/>
</dbReference>
<dbReference type="InterPro" id="IPR025857">
    <property type="entry name" value="MacB_PCD"/>
</dbReference>
<evidence type="ECO:0000256" key="4">
    <source>
        <dbReference type="ARBA" id="ARBA00022692"/>
    </source>
</evidence>
<comment type="similarity">
    <text evidence="7">Belongs to the ABC-4 integral membrane protein family.</text>
</comment>
<evidence type="ECO:0000256" key="1">
    <source>
        <dbReference type="ARBA" id="ARBA00004651"/>
    </source>
</evidence>
<keyword evidence="4 8" id="KW-0812">Transmembrane</keyword>
<evidence type="ECO:0000256" key="6">
    <source>
        <dbReference type="ARBA" id="ARBA00023136"/>
    </source>
</evidence>
<feature type="domain" description="ABC3 transporter permease C-terminal" evidence="9">
    <location>
        <begin position="250"/>
        <end position="359"/>
    </location>
</feature>
<reference evidence="11 12" key="1">
    <citation type="journal article" date="2015" name="Genome Announc.">
        <title>Complete Genome Sequence of the Type Strain Corynebacterium mustelae DSM 45274, Isolated from Various Tissues of a Male Ferret with Lethal Sepsis.</title>
        <authorList>
            <person name="Ruckert C."/>
            <person name="Eimer J."/>
            <person name="Winkler A."/>
            <person name="Tauch A."/>
        </authorList>
    </citation>
    <scope>NUCLEOTIDE SEQUENCE [LARGE SCALE GENOMIC DNA]</scope>
    <source>
        <strain evidence="11 12">DSM 45274</strain>
    </source>
</reference>
<comment type="subcellular location">
    <subcellularLocation>
        <location evidence="1">Cell membrane</location>
        <topology evidence="1">Multi-pass membrane protein</topology>
    </subcellularLocation>
</comment>
<dbReference type="Pfam" id="PF02687">
    <property type="entry name" value="FtsX"/>
    <property type="match status" value="1"/>
</dbReference>
<reference evidence="12" key="2">
    <citation type="submission" date="2015-05" db="EMBL/GenBank/DDBJ databases">
        <title>Complete genome sequence of Corynebacterium mustelae DSM 45274, isolated from various tissues of a male ferret with lethal sepsis.</title>
        <authorList>
            <person name="Ruckert C."/>
            <person name="Albersmeier A."/>
            <person name="Winkler A."/>
            <person name="Tauch A."/>
        </authorList>
    </citation>
    <scope>NUCLEOTIDE SEQUENCE [LARGE SCALE GENOMIC DNA]</scope>
    <source>
        <strain evidence="12">DSM 45274</strain>
    </source>
</reference>
<evidence type="ECO:0000259" key="10">
    <source>
        <dbReference type="Pfam" id="PF12704"/>
    </source>
</evidence>
<keyword evidence="3" id="KW-1003">Cell membrane</keyword>
<dbReference type="OrthoDB" id="5242186at2"/>
<dbReference type="STRING" id="571915.CMUST_15210"/>
<evidence type="ECO:0000256" key="8">
    <source>
        <dbReference type="SAM" id="Phobius"/>
    </source>
</evidence>